<evidence type="ECO:0000256" key="1">
    <source>
        <dbReference type="ARBA" id="ARBA00022574"/>
    </source>
</evidence>
<dbReference type="AlphaFoldDB" id="A0A0A9Z0H1"/>
<dbReference type="Gene3D" id="2.130.10.10">
    <property type="entry name" value="YVTN repeat-like/Quinoprotein amine dehydrogenase"/>
    <property type="match status" value="1"/>
</dbReference>
<dbReference type="SMART" id="SM00320">
    <property type="entry name" value="WD40"/>
    <property type="match status" value="2"/>
</dbReference>
<dbReference type="FunFam" id="2.130.10.10:FF:000964">
    <property type="entry name" value="WD repeat domain phosphoinositide-interacting protein"/>
    <property type="match status" value="1"/>
</dbReference>
<dbReference type="InterPro" id="IPR048720">
    <property type="entry name" value="PROPPIN"/>
</dbReference>
<evidence type="ECO:0000256" key="2">
    <source>
        <dbReference type="ARBA" id="ARBA00022737"/>
    </source>
</evidence>
<evidence type="ECO:0000256" key="3">
    <source>
        <dbReference type="ARBA" id="ARBA00023006"/>
    </source>
</evidence>
<keyword evidence="1" id="KW-0853">WD repeat</keyword>
<keyword evidence="2" id="KW-0677">Repeat</keyword>
<sequence>MSDKGIIALRFNQDQGCFTCCMETGLRIFNVDPLAHHTSFDFDSMGSLSQCEMLQRTNILALVSGGSRPKFANNSVLLYDDNISVVIVVLIFPAPVKTVRLRKDRVIVATTNQINVFSFPDKIERLFTLETRYNPLGLCEVTPIITAERHLLVYPGHKTGSVQLVDLSNTETGISSAPVTINAHQNDLACLTINQQGTMIATASVKGTLIRVWDTTKRKLLVELRRGTDPATVYCINFSRDSEFLCCSSDKGTIHIFALKDTHLNKRSSFSKIRLLGNYVESQWALANFTVPPECACICAFASRNSVIAICVDGTFHKYVFNADGNCNRECYDVFLDIASDDEFIV</sequence>
<dbReference type="InterPro" id="IPR036322">
    <property type="entry name" value="WD40_repeat_dom_sf"/>
</dbReference>
<proteinExistence type="inferred from homology"/>
<dbReference type="InterPro" id="IPR001680">
    <property type="entry name" value="WD40_rpt"/>
</dbReference>
<name>A0A0A9Z0H1_LYGHE</name>
<accession>A0A0A9Z0H1</accession>
<comment type="similarity">
    <text evidence="4">Belongs to the WD repeat PROPPIN family.</text>
</comment>
<organism evidence="5">
    <name type="scientific">Lygus hesperus</name>
    <name type="common">Western plant bug</name>
    <dbReference type="NCBI Taxonomy" id="30085"/>
    <lineage>
        <taxon>Eukaryota</taxon>
        <taxon>Metazoa</taxon>
        <taxon>Ecdysozoa</taxon>
        <taxon>Arthropoda</taxon>
        <taxon>Hexapoda</taxon>
        <taxon>Insecta</taxon>
        <taxon>Pterygota</taxon>
        <taxon>Neoptera</taxon>
        <taxon>Paraneoptera</taxon>
        <taxon>Hemiptera</taxon>
        <taxon>Heteroptera</taxon>
        <taxon>Panheteroptera</taxon>
        <taxon>Cimicomorpha</taxon>
        <taxon>Miridae</taxon>
        <taxon>Mirini</taxon>
        <taxon>Lygus</taxon>
    </lineage>
</organism>
<protein>
    <submittedName>
        <fullName evidence="5">WD repeat domain phosphoinositide-interacting protein 4</fullName>
    </submittedName>
</protein>
<reference evidence="5" key="1">
    <citation type="journal article" date="2014" name="PLoS ONE">
        <title>Transcriptome-Based Identification of ABC Transporters in the Western Tarnished Plant Bug Lygus hesperus.</title>
        <authorList>
            <person name="Hull J.J."/>
            <person name="Chaney K."/>
            <person name="Geib S.M."/>
            <person name="Fabrick J.A."/>
            <person name="Brent C.S."/>
            <person name="Walsh D."/>
            <person name="Lavine L.C."/>
        </authorList>
    </citation>
    <scope>NUCLEOTIDE SEQUENCE</scope>
</reference>
<dbReference type="GO" id="GO:0006914">
    <property type="term" value="P:autophagy"/>
    <property type="evidence" value="ECO:0007669"/>
    <property type="project" value="UniProtKB-KW"/>
</dbReference>
<dbReference type="GO" id="GO:0005737">
    <property type="term" value="C:cytoplasm"/>
    <property type="evidence" value="ECO:0007669"/>
    <property type="project" value="UniProtKB-ARBA"/>
</dbReference>
<gene>
    <name evidence="5" type="primary">wdr45_1</name>
    <name evidence="5" type="ORF">CM83_74874</name>
</gene>
<reference evidence="6" key="3">
    <citation type="submission" date="2014-09" db="EMBL/GenBank/DDBJ databases">
        <authorList>
            <person name="Magalhaes I.L.F."/>
            <person name="Oliveira U."/>
            <person name="Santos F.R."/>
            <person name="Vidigal T.H.D.A."/>
            <person name="Brescovit A.D."/>
            <person name="Santos A.J."/>
        </authorList>
    </citation>
    <scope>NUCLEOTIDE SEQUENCE</scope>
</reference>
<evidence type="ECO:0000313" key="5">
    <source>
        <dbReference type="EMBL" id="JAG35310.1"/>
    </source>
</evidence>
<dbReference type="Pfam" id="PF21032">
    <property type="entry name" value="PROPPIN"/>
    <property type="match status" value="1"/>
</dbReference>
<reference evidence="5" key="2">
    <citation type="submission" date="2014-07" db="EMBL/GenBank/DDBJ databases">
        <authorList>
            <person name="Hull J."/>
        </authorList>
    </citation>
    <scope>NUCLEOTIDE SEQUENCE</scope>
</reference>
<dbReference type="SUPFAM" id="SSF50978">
    <property type="entry name" value="WD40 repeat-like"/>
    <property type="match status" value="1"/>
</dbReference>
<evidence type="ECO:0000256" key="4">
    <source>
        <dbReference type="ARBA" id="ARBA00025740"/>
    </source>
</evidence>
<keyword evidence="3" id="KW-0072">Autophagy</keyword>
<evidence type="ECO:0000313" key="6">
    <source>
        <dbReference type="EMBL" id="JAG65394.1"/>
    </source>
</evidence>
<dbReference type="InterPro" id="IPR015943">
    <property type="entry name" value="WD40/YVTN_repeat-like_dom_sf"/>
</dbReference>
<dbReference type="PANTHER" id="PTHR11227">
    <property type="entry name" value="WD-REPEAT PROTEIN INTERACTING WITH PHOSPHOINOSIDES WIPI -RELATED"/>
    <property type="match status" value="1"/>
</dbReference>
<dbReference type="EMBL" id="GBRD01000427">
    <property type="protein sequence ID" value="JAG65394.1"/>
    <property type="molecule type" value="Transcribed_RNA"/>
</dbReference>
<dbReference type="EMBL" id="GBHO01008294">
    <property type="protein sequence ID" value="JAG35310.1"/>
    <property type="molecule type" value="Transcribed_RNA"/>
</dbReference>